<gene>
    <name evidence="5" type="ORF">HF086_014293</name>
</gene>
<keyword evidence="1" id="KW-0479">Metal-binding</keyword>
<evidence type="ECO:0000256" key="1">
    <source>
        <dbReference type="ARBA" id="ARBA00022723"/>
    </source>
</evidence>
<evidence type="ECO:0000256" key="2">
    <source>
        <dbReference type="ARBA" id="ARBA00022771"/>
    </source>
</evidence>
<dbReference type="AlphaFoldDB" id="A0A922M7K0"/>
<evidence type="ECO:0000313" key="5">
    <source>
        <dbReference type="EMBL" id="KAH9631448.1"/>
    </source>
</evidence>
<dbReference type="Gene3D" id="2.20.25.240">
    <property type="match status" value="1"/>
</dbReference>
<reference evidence="5" key="1">
    <citation type="journal article" date="2021" name="G3 (Bethesda)">
        <title>Genome and transcriptome analysis of the beet armyworm Spodoptera exigua reveals targets for pest control. .</title>
        <authorList>
            <person name="Simon S."/>
            <person name="Breeschoten T."/>
            <person name="Jansen H.J."/>
            <person name="Dirks R.P."/>
            <person name="Schranz M.E."/>
            <person name="Ros V.I.D."/>
        </authorList>
    </citation>
    <scope>NUCLEOTIDE SEQUENCE</scope>
    <source>
        <strain evidence="5">TB_SE_WUR_2020</strain>
    </source>
</reference>
<evidence type="ECO:0000313" key="6">
    <source>
        <dbReference type="Proteomes" id="UP000814243"/>
    </source>
</evidence>
<dbReference type="Pfam" id="PF04500">
    <property type="entry name" value="FLYWCH"/>
    <property type="match status" value="1"/>
</dbReference>
<dbReference type="EMBL" id="JACEFF010000759">
    <property type="protein sequence ID" value="KAH9631448.1"/>
    <property type="molecule type" value="Genomic_DNA"/>
</dbReference>
<name>A0A922M7K0_SPOEX</name>
<keyword evidence="2" id="KW-0863">Zinc-finger</keyword>
<comment type="caution">
    <text evidence="5">The sequence shown here is derived from an EMBL/GenBank/DDBJ whole genome shotgun (WGS) entry which is preliminary data.</text>
</comment>
<dbReference type="Proteomes" id="UP000814243">
    <property type="component" value="Unassembled WGS sequence"/>
</dbReference>
<sequence length="93" mass="11029">MLLTNFRCIIDTNDYYNGLEDNENNNIFVAAPKYTWSKFGKPVIEMGPYRYYRRYQYKSKTKWVCIKYRSDGCPAAMTTTDEAIIAFQHSHNH</sequence>
<dbReference type="GO" id="GO:0008270">
    <property type="term" value="F:zinc ion binding"/>
    <property type="evidence" value="ECO:0007669"/>
    <property type="project" value="UniProtKB-KW"/>
</dbReference>
<evidence type="ECO:0000256" key="3">
    <source>
        <dbReference type="ARBA" id="ARBA00022833"/>
    </source>
</evidence>
<evidence type="ECO:0000259" key="4">
    <source>
        <dbReference type="Pfam" id="PF04500"/>
    </source>
</evidence>
<feature type="domain" description="FLYWCH-type" evidence="4">
    <location>
        <begin position="36"/>
        <end position="93"/>
    </location>
</feature>
<proteinExistence type="predicted"/>
<organism evidence="5 6">
    <name type="scientific">Spodoptera exigua</name>
    <name type="common">Beet armyworm</name>
    <name type="synonym">Noctua fulgens</name>
    <dbReference type="NCBI Taxonomy" id="7107"/>
    <lineage>
        <taxon>Eukaryota</taxon>
        <taxon>Metazoa</taxon>
        <taxon>Ecdysozoa</taxon>
        <taxon>Arthropoda</taxon>
        <taxon>Hexapoda</taxon>
        <taxon>Insecta</taxon>
        <taxon>Pterygota</taxon>
        <taxon>Neoptera</taxon>
        <taxon>Endopterygota</taxon>
        <taxon>Lepidoptera</taxon>
        <taxon>Glossata</taxon>
        <taxon>Ditrysia</taxon>
        <taxon>Noctuoidea</taxon>
        <taxon>Noctuidae</taxon>
        <taxon>Amphipyrinae</taxon>
        <taxon>Spodoptera</taxon>
    </lineage>
</organism>
<protein>
    <recommendedName>
        <fullName evidence="4">FLYWCH-type domain-containing protein</fullName>
    </recommendedName>
</protein>
<accession>A0A922M7K0</accession>
<keyword evidence="3" id="KW-0862">Zinc</keyword>
<dbReference type="InterPro" id="IPR007588">
    <property type="entry name" value="Znf_FLYWCH"/>
</dbReference>